<dbReference type="Pfam" id="PF13279">
    <property type="entry name" value="4HBT_2"/>
    <property type="match status" value="1"/>
</dbReference>
<protein>
    <submittedName>
        <fullName evidence="3">Thioesterase family protein</fullName>
    </submittedName>
</protein>
<accession>A0ABT5J0C9</accession>
<keyword evidence="2" id="KW-0378">Hydrolase</keyword>
<evidence type="ECO:0000313" key="4">
    <source>
        <dbReference type="Proteomes" id="UP001219956"/>
    </source>
</evidence>
<evidence type="ECO:0000313" key="3">
    <source>
        <dbReference type="EMBL" id="MDC7718283.1"/>
    </source>
</evidence>
<comment type="caution">
    <text evidence="3">The sequence shown here is derived from an EMBL/GenBank/DDBJ whole genome shotgun (WGS) entry which is preliminary data.</text>
</comment>
<dbReference type="CDD" id="cd00586">
    <property type="entry name" value="4HBT"/>
    <property type="match status" value="1"/>
</dbReference>
<proteinExistence type="inferred from homology"/>
<evidence type="ECO:0000256" key="2">
    <source>
        <dbReference type="ARBA" id="ARBA00022801"/>
    </source>
</evidence>
<dbReference type="PANTHER" id="PTHR31793">
    <property type="entry name" value="4-HYDROXYBENZOYL-COA THIOESTERASE FAMILY MEMBER"/>
    <property type="match status" value="1"/>
</dbReference>
<dbReference type="RefSeq" id="WP_272752541.1">
    <property type="nucleotide sequence ID" value="NZ_JAQQLF010000017.1"/>
</dbReference>
<sequence>MARIQLDPPQNILFRTELHIAIADINYGGHMGNDAALRLAHEARLRWLKSLDYNELNIEGFGIIVSDAAVMYRAEVFHGDVLHVELGLADHNKYGFDIIYSARSTRTQQEALRIKTGVVFFDYQQRKVSPVPAVFTARLAATQ</sequence>
<dbReference type="InterPro" id="IPR029069">
    <property type="entry name" value="HotDog_dom_sf"/>
</dbReference>
<organism evidence="3 4">
    <name type="scientific">Vogesella aquatica</name>
    <dbReference type="NCBI Taxonomy" id="2984206"/>
    <lineage>
        <taxon>Bacteria</taxon>
        <taxon>Pseudomonadati</taxon>
        <taxon>Pseudomonadota</taxon>
        <taxon>Betaproteobacteria</taxon>
        <taxon>Neisseriales</taxon>
        <taxon>Chromobacteriaceae</taxon>
        <taxon>Vogesella</taxon>
    </lineage>
</organism>
<dbReference type="PANTHER" id="PTHR31793:SF27">
    <property type="entry name" value="NOVEL THIOESTERASE SUPERFAMILY DOMAIN AND SAPOSIN A-TYPE DOMAIN CONTAINING PROTEIN (0610012H03RIK)"/>
    <property type="match status" value="1"/>
</dbReference>
<keyword evidence="4" id="KW-1185">Reference proteome</keyword>
<dbReference type="SUPFAM" id="SSF54637">
    <property type="entry name" value="Thioesterase/thiol ester dehydrase-isomerase"/>
    <property type="match status" value="1"/>
</dbReference>
<dbReference type="EMBL" id="JAQQLF010000017">
    <property type="protein sequence ID" value="MDC7718283.1"/>
    <property type="molecule type" value="Genomic_DNA"/>
</dbReference>
<reference evidence="3 4" key="1">
    <citation type="submission" date="2023-01" db="EMBL/GenBank/DDBJ databases">
        <title>Novel species of the genus Vogesella isolated from rivers.</title>
        <authorList>
            <person name="Lu H."/>
        </authorList>
    </citation>
    <scope>NUCLEOTIDE SEQUENCE [LARGE SCALE GENOMIC DNA]</scope>
    <source>
        <strain evidence="3 4">DC21W</strain>
    </source>
</reference>
<evidence type="ECO:0000256" key="1">
    <source>
        <dbReference type="ARBA" id="ARBA00005953"/>
    </source>
</evidence>
<dbReference type="Gene3D" id="3.10.129.10">
    <property type="entry name" value="Hotdog Thioesterase"/>
    <property type="match status" value="1"/>
</dbReference>
<comment type="similarity">
    <text evidence="1">Belongs to the 4-hydroxybenzoyl-CoA thioesterase family.</text>
</comment>
<name>A0ABT5J0C9_9NEIS</name>
<dbReference type="InterPro" id="IPR050563">
    <property type="entry name" value="4-hydroxybenzoyl-CoA_TE"/>
</dbReference>
<dbReference type="Proteomes" id="UP001219956">
    <property type="component" value="Unassembled WGS sequence"/>
</dbReference>
<gene>
    <name evidence="3" type="ORF">PQU95_13785</name>
</gene>